<dbReference type="Proteomes" id="UP000249254">
    <property type="component" value="Unassembled WGS sequence"/>
</dbReference>
<gene>
    <name evidence="1" type="ORF">DJ017_16965</name>
</gene>
<protein>
    <submittedName>
        <fullName evidence="1">Uncharacterized protein</fullName>
    </submittedName>
</protein>
<dbReference type="RefSeq" id="WP_111529829.1">
    <property type="nucleotide sequence ID" value="NZ_JBHRSG010000003.1"/>
</dbReference>
<evidence type="ECO:0000313" key="1">
    <source>
        <dbReference type="EMBL" id="RAK56081.1"/>
    </source>
</evidence>
<evidence type="ECO:0000313" key="2">
    <source>
        <dbReference type="Proteomes" id="UP000249254"/>
    </source>
</evidence>
<name>A0A328AP37_9CAUL</name>
<reference evidence="2" key="1">
    <citation type="submission" date="2018-05" db="EMBL/GenBank/DDBJ databases">
        <authorList>
            <person name="Li X."/>
        </authorList>
    </citation>
    <scope>NUCLEOTIDE SEQUENCE [LARGE SCALE GENOMIC DNA]</scope>
    <source>
        <strain evidence="2">LX32</strain>
    </source>
</reference>
<dbReference type="AlphaFoldDB" id="A0A328AP37"/>
<accession>A0A328AP37</accession>
<proteinExistence type="predicted"/>
<comment type="caution">
    <text evidence="1">The sequence shown here is derived from an EMBL/GenBank/DDBJ whole genome shotgun (WGS) entry which is preliminary data.</text>
</comment>
<organism evidence="1 2">
    <name type="scientific">Phenylobacterium soli</name>
    <dbReference type="NCBI Taxonomy" id="2170551"/>
    <lineage>
        <taxon>Bacteria</taxon>
        <taxon>Pseudomonadati</taxon>
        <taxon>Pseudomonadota</taxon>
        <taxon>Alphaproteobacteria</taxon>
        <taxon>Caulobacterales</taxon>
        <taxon>Caulobacteraceae</taxon>
        <taxon>Phenylobacterium</taxon>
    </lineage>
</organism>
<dbReference type="EMBL" id="QFYQ01000001">
    <property type="protein sequence ID" value="RAK56081.1"/>
    <property type="molecule type" value="Genomic_DNA"/>
</dbReference>
<keyword evidence="2" id="KW-1185">Reference proteome</keyword>
<dbReference type="OrthoDB" id="7187048at2"/>
<sequence>MSPSPALRVSALGGLAAATLAGSIATLVALNAGGAASLGPVRLLTLAGGLDRRADAIVSQPAISKVDAETAARLSREAIGEWPYDTEAWLRLAWLDSPQSGALSPTSLANLRKSYDLVAVDRDWGPLRVRLALEHWQGLDPDLRRRVEQEVRLLCGMPGVRGAVMNLPATITNGEGRLALLLWLVPLSATGKVEGKTSPLGAQALPSHGN</sequence>